<sequence length="214" mass="24411">MSCVFLIPGLGADSRIYKNIHIEEYEVVYVNWLLPDLSDSLESYAQKLISHYNITDNSIVIGNSLGGMLAVEIAKQVKLDKVILISSIKSVDEAPWYFPVFRRVPLNRAIPGKVFTSMGFMVKPLFGKMSADEAWLFQDMLKNTSPVFAKWAMEAILKWTNRTIPENLYHITGNKDTVFDYKRIKGAYIVEGGTHIMIFDKADEINLWLKNILN</sequence>
<comment type="caution">
    <text evidence="2">The sequence shown here is derived from an EMBL/GenBank/DDBJ whole genome shotgun (WGS) entry which is preliminary data.</text>
</comment>
<dbReference type="EMBL" id="BAABFT010000001">
    <property type="protein sequence ID" value="GAA4308943.1"/>
    <property type="molecule type" value="Genomic_DNA"/>
</dbReference>
<reference evidence="3" key="1">
    <citation type="journal article" date="2019" name="Int. J. Syst. Evol. Microbiol.">
        <title>The Global Catalogue of Microorganisms (GCM) 10K type strain sequencing project: providing services to taxonomists for standard genome sequencing and annotation.</title>
        <authorList>
            <consortium name="The Broad Institute Genomics Platform"/>
            <consortium name="The Broad Institute Genome Sequencing Center for Infectious Disease"/>
            <person name="Wu L."/>
            <person name="Ma J."/>
        </authorList>
    </citation>
    <scope>NUCLEOTIDE SEQUENCE [LARGE SCALE GENOMIC DNA]</scope>
    <source>
        <strain evidence="3">JCM 17705</strain>
    </source>
</reference>
<dbReference type="SUPFAM" id="SSF53474">
    <property type="entry name" value="alpha/beta-Hydrolases"/>
    <property type="match status" value="1"/>
</dbReference>
<dbReference type="Pfam" id="PF12697">
    <property type="entry name" value="Abhydrolase_6"/>
    <property type="match status" value="1"/>
</dbReference>
<dbReference type="InterPro" id="IPR029058">
    <property type="entry name" value="AB_hydrolase_fold"/>
</dbReference>
<dbReference type="Gene3D" id="3.40.50.1820">
    <property type="entry name" value="alpha/beta hydrolase"/>
    <property type="match status" value="1"/>
</dbReference>
<dbReference type="InterPro" id="IPR000073">
    <property type="entry name" value="AB_hydrolase_1"/>
</dbReference>
<proteinExistence type="predicted"/>
<name>A0ABP8FQN1_9SPHI</name>
<dbReference type="RefSeq" id="WP_345209215.1">
    <property type="nucleotide sequence ID" value="NZ_BAABFT010000001.1"/>
</dbReference>
<accession>A0ABP8FQN1</accession>
<feature type="domain" description="AB hydrolase-1" evidence="1">
    <location>
        <begin position="5"/>
        <end position="205"/>
    </location>
</feature>
<evidence type="ECO:0000313" key="3">
    <source>
        <dbReference type="Proteomes" id="UP001500582"/>
    </source>
</evidence>
<dbReference type="Proteomes" id="UP001500582">
    <property type="component" value="Unassembled WGS sequence"/>
</dbReference>
<evidence type="ECO:0000313" key="2">
    <source>
        <dbReference type="EMBL" id="GAA4308943.1"/>
    </source>
</evidence>
<gene>
    <name evidence="2" type="ORF">GCM10023149_03070</name>
</gene>
<evidence type="ECO:0000259" key="1">
    <source>
        <dbReference type="Pfam" id="PF12697"/>
    </source>
</evidence>
<keyword evidence="3" id="KW-1185">Reference proteome</keyword>
<organism evidence="2 3">
    <name type="scientific">Mucilaginibacter gynuensis</name>
    <dbReference type="NCBI Taxonomy" id="1302236"/>
    <lineage>
        <taxon>Bacteria</taxon>
        <taxon>Pseudomonadati</taxon>
        <taxon>Bacteroidota</taxon>
        <taxon>Sphingobacteriia</taxon>
        <taxon>Sphingobacteriales</taxon>
        <taxon>Sphingobacteriaceae</taxon>
        <taxon>Mucilaginibacter</taxon>
    </lineage>
</organism>
<protein>
    <recommendedName>
        <fullName evidence="1">AB hydrolase-1 domain-containing protein</fullName>
    </recommendedName>
</protein>